<dbReference type="Proteomes" id="UP000002872">
    <property type="component" value="Unassembled WGS sequence"/>
</dbReference>
<gene>
    <name evidence="2" type="ORF">NEQG_00896</name>
</gene>
<feature type="transmembrane region" description="Helical" evidence="1">
    <location>
        <begin position="202"/>
        <end position="218"/>
    </location>
</feature>
<keyword evidence="1" id="KW-0472">Membrane</keyword>
<keyword evidence="3" id="KW-1185">Reference proteome</keyword>
<keyword evidence="1" id="KW-1133">Transmembrane helix</keyword>
<feature type="transmembrane region" description="Helical" evidence="1">
    <location>
        <begin position="145"/>
        <end position="163"/>
    </location>
</feature>
<evidence type="ECO:0000313" key="2">
    <source>
        <dbReference type="EMBL" id="EIJ89077.1"/>
    </source>
</evidence>
<feature type="transmembrane region" description="Helical" evidence="1">
    <location>
        <begin position="20"/>
        <end position="42"/>
    </location>
</feature>
<feature type="transmembrane region" description="Helical" evidence="1">
    <location>
        <begin position="87"/>
        <end position="107"/>
    </location>
</feature>
<dbReference type="EMBL" id="GL870877">
    <property type="protein sequence ID" value="EIJ89077.1"/>
    <property type="molecule type" value="Genomic_DNA"/>
</dbReference>
<accession>I3EIN0</accession>
<dbReference type="AlphaFoldDB" id="I3EIN0"/>
<evidence type="ECO:0000256" key="1">
    <source>
        <dbReference type="SAM" id="Phobius"/>
    </source>
</evidence>
<reference evidence="2" key="1">
    <citation type="submission" date="2011-01" db="EMBL/GenBank/DDBJ databases">
        <title>The Genome Sequence of Nematocida parisii strain ERTm3.</title>
        <authorList>
            <consortium name="The Broad Institute Genome Sequencing Platform"/>
            <consortium name="The Broad Institute Genome Sequencing Center for Infectious Disease"/>
            <person name="Cuomo C."/>
            <person name="Troemel E."/>
            <person name="Young S.K."/>
            <person name="Zeng Q."/>
            <person name="Gargeya S."/>
            <person name="Fitzgerald M."/>
            <person name="Haas B."/>
            <person name="Abouelleil A."/>
            <person name="Alvarado L."/>
            <person name="Arachchi H.M."/>
            <person name="Berlin A."/>
            <person name="Chapman S.B."/>
            <person name="Gearin G."/>
            <person name="Goldberg J."/>
            <person name="Griggs A."/>
            <person name="Gujja S."/>
            <person name="Hansen M."/>
            <person name="Heiman D."/>
            <person name="Howarth C."/>
            <person name="Larimer J."/>
            <person name="Lui A."/>
            <person name="MacDonald P.J.P."/>
            <person name="McCowen C."/>
            <person name="Montmayeur A."/>
            <person name="Murphy C."/>
            <person name="Neiman D."/>
            <person name="Pearson M."/>
            <person name="Priest M."/>
            <person name="Roberts A."/>
            <person name="Saif S."/>
            <person name="Shea T."/>
            <person name="Sisk P."/>
            <person name="Stolte C."/>
            <person name="Sykes S."/>
            <person name="Wortman J."/>
            <person name="Nusbaum C."/>
            <person name="Birren B."/>
        </authorList>
    </citation>
    <scope>NUCLEOTIDE SEQUENCE</scope>
    <source>
        <strain evidence="2">ERTm3</strain>
    </source>
</reference>
<feature type="transmembrane region" description="Helical" evidence="1">
    <location>
        <begin position="378"/>
        <end position="399"/>
    </location>
</feature>
<protein>
    <submittedName>
        <fullName evidence="2">Uncharacterized protein</fullName>
    </submittedName>
</protein>
<feature type="transmembrane region" description="Helical" evidence="1">
    <location>
        <begin position="312"/>
        <end position="329"/>
    </location>
</feature>
<evidence type="ECO:0000313" key="3">
    <source>
        <dbReference type="Proteomes" id="UP000002872"/>
    </source>
</evidence>
<sequence>MSALLDIYKRILSPETPIQTYSLLTVILSIFIGISVFISNTYIFSELDKITSKLGYPTIGLKSIIALVGLLYSPITTILPDLKLGESVWYHSSVFSITILAGFCILFKKKKERIYADSIRHTIFFQTIGTMASPILGIYSIITSYSSVVLIVLYSVYFMLFTTKGKDYGLYLHTESSTEKSLMERTFNRIINKPSDSVNNRWINIIISSTIMGALIGITFKNMYYIPLYIAALFILCILSLHSKKTSYFRNMYSLGCSCIIIKGISKHITSIIKVILPNVYKKYTGYIIINNIYVLFPVMMVILVGMFNGRYKLCFSIAISLPIHVFLLQKSVIPYVHASENAVIDRSALYSLVFTVISTILLFINNEIRTGYFEIEVGIILIMLYIIYIFCILGHPILQMEPFK</sequence>
<dbReference type="OrthoDB" id="2187827at2759"/>
<feature type="transmembrane region" description="Helical" evidence="1">
    <location>
        <begin position="224"/>
        <end position="241"/>
    </location>
</feature>
<dbReference type="InParanoid" id="I3EIN0"/>
<feature type="transmembrane region" description="Helical" evidence="1">
    <location>
        <begin position="285"/>
        <end position="305"/>
    </location>
</feature>
<keyword evidence="1" id="KW-0812">Transmembrane</keyword>
<dbReference type="HOGENOM" id="CLU_683511_0_0_1"/>
<dbReference type="VEuPathDB" id="MicrosporidiaDB:NEQG_00896"/>
<feature type="transmembrane region" description="Helical" evidence="1">
    <location>
        <begin position="54"/>
        <end position="75"/>
    </location>
</feature>
<dbReference type="OMA" id="RKEVHIN"/>
<name>I3EIN0_NEMP3</name>
<proteinExistence type="predicted"/>
<feature type="transmembrane region" description="Helical" evidence="1">
    <location>
        <begin position="349"/>
        <end position="366"/>
    </location>
</feature>
<organism evidence="2 3">
    <name type="scientific">Nematocida parisii (strain ERTm3)</name>
    <name type="common">Nematode killer fungus</name>
    <dbReference type="NCBI Taxonomy" id="935791"/>
    <lineage>
        <taxon>Eukaryota</taxon>
        <taxon>Fungi</taxon>
        <taxon>Fungi incertae sedis</taxon>
        <taxon>Microsporidia</taxon>
        <taxon>Nematocida</taxon>
    </lineage>
</organism>